<dbReference type="AlphaFoldDB" id="A0A7C3PPT4"/>
<evidence type="ECO:0000256" key="1">
    <source>
        <dbReference type="SAM" id="Phobius"/>
    </source>
</evidence>
<dbReference type="RefSeq" id="WP_149122534.1">
    <property type="nucleotide sequence ID" value="NZ_VTFL01000001.1"/>
</dbReference>
<dbReference type="Gene3D" id="2.60.320.10">
    <property type="entry name" value="N-utilization substance G protein NusG, insert domain"/>
    <property type="match status" value="1"/>
</dbReference>
<feature type="transmembrane region" description="Helical" evidence="1">
    <location>
        <begin position="7"/>
        <end position="25"/>
    </location>
</feature>
<organism evidence="2">
    <name type="scientific">Dictyoglomus thermophilum</name>
    <dbReference type="NCBI Taxonomy" id="14"/>
    <lineage>
        <taxon>Bacteria</taxon>
        <taxon>Pseudomonadati</taxon>
        <taxon>Dictyoglomota</taxon>
        <taxon>Dictyoglomia</taxon>
        <taxon>Dictyoglomales</taxon>
        <taxon>Dictyoglomaceae</taxon>
        <taxon>Dictyoglomus</taxon>
    </lineage>
</organism>
<keyword evidence="1" id="KW-0812">Transmembrane</keyword>
<dbReference type="EMBL" id="DTDV01000007">
    <property type="protein sequence ID" value="HGK23265.1"/>
    <property type="molecule type" value="Genomic_DNA"/>
</dbReference>
<keyword evidence="1" id="KW-0472">Membrane</keyword>
<keyword evidence="1" id="KW-1133">Transmembrane helix</keyword>
<proteinExistence type="predicted"/>
<reference evidence="2" key="1">
    <citation type="journal article" date="2020" name="mSystems">
        <title>Genome- and Community-Level Interaction Insights into Carbon Utilization and Element Cycling Functions of Hydrothermarchaeota in Hydrothermal Sediment.</title>
        <authorList>
            <person name="Zhou Z."/>
            <person name="Liu Y."/>
            <person name="Xu W."/>
            <person name="Pan J."/>
            <person name="Luo Z.H."/>
            <person name="Li M."/>
        </authorList>
    </citation>
    <scope>NUCLEOTIDE SEQUENCE [LARGE SCALE GENOMIC DNA]</scope>
    <source>
        <strain evidence="2">SpSt-70</strain>
    </source>
</reference>
<comment type="caution">
    <text evidence="2">The sequence shown here is derived from an EMBL/GenBank/DDBJ whole genome shotgun (WGS) entry which is preliminary data.</text>
</comment>
<name>A0A7C3PPT4_DICTH</name>
<accession>A0A7C3PPT4</accession>
<gene>
    <name evidence="2" type="ORF">ENU78_02270</name>
</gene>
<evidence type="ECO:0000313" key="2">
    <source>
        <dbReference type="EMBL" id="HGK23265.1"/>
    </source>
</evidence>
<dbReference type="Pfam" id="PF07009">
    <property type="entry name" value="NusG_II"/>
    <property type="match status" value="1"/>
</dbReference>
<dbReference type="InterPro" id="IPR038690">
    <property type="entry name" value="NusG_2_sf"/>
</dbReference>
<sequence length="115" mass="12984">MLRKYDIVVILIFLLLALLLFYFNYTKGEGTILKVYVNNKEVLSKSLSEIKDGDRFEVKGPLGISIFEYVKGKGVHMISSPCPDKLCVKQGFINKKGESIICLPNKIIITLEAKE</sequence>
<protein>
    <submittedName>
        <fullName evidence="2">NusG domain II-containing protein</fullName>
    </submittedName>
</protein>